<feature type="transmembrane region" description="Helical" evidence="2">
    <location>
        <begin position="74"/>
        <end position="107"/>
    </location>
</feature>
<evidence type="ECO:0000313" key="3">
    <source>
        <dbReference type="EMBL" id="OIJ68054.1"/>
    </source>
</evidence>
<evidence type="ECO:0008006" key="5">
    <source>
        <dbReference type="Google" id="ProtNLM"/>
    </source>
</evidence>
<feature type="transmembrane region" description="Helical" evidence="2">
    <location>
        <begin position="362"/>
        <end position="380"/>
    </location>
</feature>
<accession>A0A1J4P3M1</accession>
<evidence type="ECO:0000256" key="1">
    <source>
        <dbReference type="SAM" id="MobiDB-lite"/>
    </source>
</evidence>
<feature type="transmembrane region" description="Helical" evidence="2">
    <location>
        <begin position="143"/>
        <end position="160"/>
    </location>
</feature>
<dbReference type="AlphaFoldDB" id="A0A1J4P3M1"/>
<dbReference type="RefSeq" id="WP_046591358.1">
    <property type="nucleotide sequence ID" value="NZ_LAVA02000019.1"/>
</dbReference>
<dbReference type="EMBL" id="LAVA02000019">
    <property type="protein sequence ID" value="OIJ68054.1"/>
    <property type="molecule type" value="Genomic_DNA"/>
</dbReference>
<reference evidence="3" key="1">
    <citation type="submission" date="2016-10" db="EMBL/GenBank/DDBJ databases">
        <title>Genome sequence of Streptomyces mangrovisoli MUSC 149.</title>
        <authorList>
            <person name="Lee L.-H."/>
            <person name="Ser H.-L."/>
        </authorList>
    </citation>
    <scope>NUCLEOTIDE SEQUENCE [LARGE SCALE GENOMIC DNA]</scope>
    <source>
        <strain evidence="3">MUSC 149</strain>
    </source>
</reference>
<keyword evidence="2" id="KW-0472">Membrane</keyword>
<gene>
    <name evidence="3" type="ORF">WN71_009645</name>
</gene>
<keyword evidence="2" id="KW-0812">Transmembrane</keyword>
<evidence type="ECO:0000313" key="4">
    <source>
        <dbReference type="Proteomes" id="UP000034196"/>
    </source>
</evidence>
<comment type="caution">
    <text evidence="3">The sequence shown here is derived from an EMBL/GenBank/DDBJ whole genome shotgun (WGS) entry which is preliminary data.</text>
</comment>
<feature type="transmembrane region" description="Helical" evidence="2">
    <location>
        <begin position="282"/>
        <end position="299"/>
    </location>
</feature>
<proteinExistence type="predicted"/>
<keyword evidence="2" id="KW-1133">Transmembrane helix</keyword>
<organism evidence="3 4">
    <name type="scientific">Streptomyces mangrovisoli</name>
    <dbReference type="NCBI Taxonomy" id="1428628"/>
    <lineage>
        <taxon>Bacteria</taxon>
        <taxon>Bacillati</taxon>
        <taxon>Actinomycetota</taxon>
        <taxon>Actinomycetes</taxon>
        <taxon>Kitasatosporales</taxon>
        <taxon>Streptomycetaceae</taxon>
        <taxon>Streptomyces</taxon>
    </lineage>
</organism>
<evidence type="ECO:0000256" key="2">
    <source>
        <dbReference type="SAM" id="Phobius"/>
    </source>
</evidence>
<name>A0A1J4P3M1_9ACTN</name>
<sequence length="493" mass="52094">MTIAPTRIPPGLLAPHPATRRVPWPELVAIAYAVVQLALVVPHLGLGWDETVFVSQVDPRTPAAYFSAPRSRGISFLVAPVLAVTGSTTALRVALALLSAGALYAAYRVWRPLIGPGRTALASLLFAGLWTSLLYGPQAMPNLWVALSSVAAAGWFLRAMRPRAPRGTLIALGATVAAATSFRLSDGVWLALPLLASCAAVRRWRRPAPLLAIVAGLALGGAEWVVEAYARWGGVGNRLAVSSATQGGMGAQWAVGMAWRSLDGPLLCRPCRVGLAHPELTLWWLALPVLVLAACLLALRTRRRSIIWLPALCGAALSVPYLLLIGYSAPRFLLPAYALLALPLATQAADTYQSLHRPRARFLLAAAAVVLLALHLAGQYRVLVHNEADARATTGAYRSAAHGLRRLGLTPPCLVTGAHAPPVGYYAGCASANVSGNNRNITAQALLRRAAHDPTAALTAKDSGPPRYARDWTPHPLPGTGLTAYVRSSSSTP</sequence>
<keyword evidence="4" id="KW-1185">Reference proteome</keyword>
<protein>
    <recommendedName>
        <fullName evidence="5">Glycosyltransferase RgtA/B/C/D-like domain-containing protein</fullName>
    </recommendedName>
</protein>
<feature type="transmembrane region" description="Helical" evidence="2">
    <location>
        <begin position="306"/>
        <end position="326"/>
    </location>
</feature>
<dbReference type="Proteomes" id="UP000034196">
    <property type="component" value="Unassembled WGS sequence"/>
</dbReference>
<feature type="region of interest" description="Disordered" evidence="1">
    <location>
        <begin position="454"/>
        <end position="493"/>
    </location>
</feature>
<dbReference type="OrthoDB" id="3458595at2"/>
<dbReference type="STRING" id="1428628.WN71_009645"/>
<feature type="transmembrane region" description="Helical" evidence="2">
    <location>
        <begin position="210"/>
        <end position="230"/>
    </location>
</feature>